<dbReference type="Gene3D" id="3.90.70.10">
    <property type="entry name" value="Cysteine proteinases"/>
    <property type="match status" value="1"/>
</dbReference>
<dbReference type="InterPro" id="IPR002477">
    <property type="entry name" value="Peptidoglycan-bd-like"/>
</dbReference>
<dbReference type="AlphaFoldDB" id="A0A9X2WSL0"/>
<dbReference type="GO" id="GO:0016887">
    <property type="term" value="F:ATP hydrolysis activity"/>
    <property type="evidence" value="ECO:0007669"/>
    <property type="project" value="InterPro"/>
</dbReference>
<dbReference type="EMBL" id="JAMTCC010000005">
    <property type="protein sequence ID" value="MCT7944618.1"/>
    <property type="molecule type" value="Genomic_DNA"/>
</dbReference>
<dbReference type="InterPro" id="IPR052026">
    <property type="entry name" value="ExeA_AAA_ATPase_DNA-bind"/>
</dbReference>
<keyword evidence="4" id="KW-1185">Reference proteome</keyword>
<dbReference type="InterPro" id="IPR027417">
    <property type="entry name" value="P-loop_NTPase"/>
</dbReference>
<dbReference type="InterPro" id="IPR003593">
    <property type="entry name" value="AAA+_ATPase"/>
</dbReference>
<dbReference type="Gene3D" id="3.40.50.300">
    <property type="entry name" value="P-loop containing nucleotide triphosphate hydrolases"/>
    <property type="match status" value="1"/>
</dbReference>
<dbReference type="Pfam" id="PF13401">
    <property type="entry name" value="AAA_22"/>
    <property type="match status" value="1"/>
</dbReference>
<dbReference type="PANTHER" id="PTHR35894">
    <property type="entry name" value="GENERAL SECRETION PATHWAY PROTEIN A-RELATED"/>
    <property type="match status" value="1"/>
</dbReference>
<sequence length="560" mass="62827">MYKAFYGLSDNPFSIAPNPHYLFLSDRHREALAHLTYGLGETGGFVLLTGEVGTGKTTVSRCLLGQLPDNTDTAFILNPSLTELELLATLCDELKIAYGDNPTLKQLTDHLSRFLLDNHSKGRNTVLIIDEAQHLRPEVLEQLRLLTNLETDTKKLLQVILIGQPELQLLLKRQELRQLAQRITARYHLLPLNEDEIALYVLHRLQVAGRFEPLFTRKAVKELQKYSGGIPRLINLLCERSLMAGYAQSRVPIDHHMVRQAAAEVLGEEEPTQNRYLWPTATAAALFVAFGVSYWLFTDKPVNAASASSRGLESTPTNVAPLNMQTLSATEETSKFVQPADQQNNQTTQSSIPDPSQRLLNDAINQSRDIDTAFAGLFSVWGKVPYKGLTACQSAVEQGLSCYQQQGNWMSLTRLNYPAVVYLVDDNQQDFYGAVIAVDGEQLLMQLGEQQLWVDRAWFNQHFSGTFEILWQAPNLPMMDISQKSSPGQLQWLENALAHVNNRNARRVNQFDVQLENDLKSFQSQHGLKADGIAGNQTLVRLNLYLSQQGPRLTDNGVRS</sequence>
<evidence type="ECO:0000313" key="3">
    <source>
        <dbReference type="EMBL" id="MCT7944618.1"/>
    </source>
</evidence>
<feature type="domain" description="AAA+ ATPase" evidence="2">
    <location>
        <begin position="42"/>
        <end position="195"/>
    </location>
</feature>
<gene>
    <name evidence="3" type="ORF">NE536_04465</name>
</gene>
<dbReference type="Gene3D" id="1.10.101.10">
    <property type="entry name" value="PGBD-like superfamily/PGBD"/>
    <property type="match status" value="1"/>
</dbReference>
<dbReference type="InterPro" id="IPR036365">
    <property type="entry name" value="PGBD-like_sf"/>
</dbReference>
<dbReference type="PANTHER" id="PTHR35894:SF1">
    <property type="entry name" value="PHOSPHORIBULOKINASE _ URIDINE KINASE FAMILY"/>
    <property type="match status" value="1"/>
</dbReference>
<reference evidence="3" key="1">
    <citation type="journal article" date="2023" name="Int. J. Syst. Evol. Microbiol.">
        <title>&lt;i&gt;Shewanella septentrionalis&lt;/i&gt; sp. nov. and &lt;i&gt;Shewanella holmiensis&lt;/i&gt; sp. nov., isolated from Baltic Sea water and sediments.</title>
        <authorList>
            <person name="Martin-Rodriguez A.J."/>
            <person name="Thorell K."/>
            <person name="Joffre E."/>
            <person name="Jensie-Markopoulos S."/>
            <person name="Moore E.R.B."/>
            <person name="Sjoling A."/>
        </authorList>
    </citation>
    <scope>NUCLEOTIDE SEQUENCE</scope>
    <source>
        <strain evidence="3">SP1W3</strain>
    </source>
</reference>
<comment type="caution">
    <text evidence="3">The sequence shown here is derived from an EMBL/GenBank/DDBJ whole genome shotgun (WGS) entry which is preliminary data.</text>
</comment>
<dbReference type="CDD" id="cd00009">
    <property type="entry name" value="AAA"/>
    <property type="match status" value="1"/>
</dbReference>
<feature type="region of interest" description="Disordered" evidence="1">
    <location>
        <begin position="331"/>
        <end position="356"/>
    </location>
</feature>
<evidence type="ECO:0000256" key="1">
    <source>
        <dbReference type="SAM" id="MobiDB-lite"/>
    </source>
</evidence>
<dbReference type="InterPro" id="IPR049945">
    <property type="entry name" value="AAA_22"/>
</dbReference>
<evidence type="ECO:0000313" key="4">
    <source>
        <dbReference type="Proteomes" id="UP001155604"/>
    </source>
</evidence>
<name>A0A9X2WSL0_9GAMM</name>
<organism evidence="3 4">
    <name type="scientific">Shewanella septentrionalis</name>
    <dbReference type="NCBI Taxonomy" id="2952223"/>
    <lineage>
        <taxon>Bacteria</taxon>
        <taxon>Pseudomonadati</taxon>
        <taxon>Pseudomonadota</taxon>
        <taxon>Gammaproteobacteria</taxon>
        <taxon>Alteromonadales</taxon>
        <taxon>Shewanellaceae</taxon>
        <taxon>Shewanella</taxon>
    </lineage>
</organism>
<protein>
    <submittedName>
        <fullName evidence="3">AAA family ATPase</fullName>
    </submittedName>
</protein>
<dbReference type="SUPFAM" id="SSF52540">
    <property type="entry name" value="P-loop containing nucleoside triphosphate hydrolases"/>
    <property type="match status" value="1"/>
</dbReference>
<dbReference type="InterPro" id="IPR036366">
    <property type="entry name" value="PGBDSf"/>
</dbReference>
<accession>A0A9X2WSL0</accession>
<dbReference type="Pfam" id="PF01471">
    <property type="entry name" value="PG_binding_1"/>
    <property type="match status" value="1"/>
</dbReference>
<dbReference type="Proteomes" id="UP001155604">
    <property type="component" value="Unassembled WGS sequence"/>
</dbReference>
<proteinExistence type="predicted"/>
<dbReference type="SMART" id="SM00382">
    <property type="entry name" value="AAA"/>
    <property type="match status" value="1"/>
</dbReference>
<evidence type="ECO:0000259" key="2">
    <source>
        <dbReference type="SMART" id="SM00382"/>
    </source>
</evidence>
<dbReference type="SUPFAM" id="SSF47090">
    <property type="entry name" value="PGBD-like"/>
    <property type="match status" value="1"/>
</dbReference>
<dbReference type="RefSeq" id="WP_261271912.1">
    <property type="nucleotide sequence ID" value="NZ_JAMTCC010000005.1"/>
</dbReference>
<feature type="compositionally biased region" description="Polar residues" evidence="1">
    <location>
        <begin position="340"/>
        <end position="354"/>
    </location>
</feature>